<feature type="transmembrane region" description="Helical" evidence="5">
    <location>
        <begin position="53"/>
        <end position="71"/>
    </location>
</feature>
<dbReference type="Gene3D" id="1.20.144.10">
    <property type="entry name" value="Phosphatidic acid phosphatase type 2/haloperoxidase"/>
    <property type="match status" value="1"/>
</dbReference>
<evidence type="ECO:0000313" key="7">
    <source>
        <dbReference type="EMBL" id="PRX65896.1"/>
    </source>
</evidence>
<dbReference type="EMBL" id="PVNG01000006">
    <property type="protein sequence ID" value="PRX65896.1"/>
    <property type="molecule type" value="Genomic_DNA"/>
</dbReference>
<evidence type="ECO:0000256" key="1">
    <source>
        <dbReference type="ARBA" id="ARBA00004141"/>
    </source>
</evidence>
<dbReference type="InterPro" id="IPR036938">
    <property type="entry name" value="PAP2/HPO_sf"/>
</dbReference>
<dbReference type="Pfam" id="PF14378">
    <property type="entry name" value="PAP2_3"/>
    <property type="match status" value="1"/>
</dbReference>
<dbReference type="PANTHER" id="PTHR31310:SF7">
    <property type="entry name" value="PA-PHOSPHATASE RELATED-FAMILY PROTEIN DDB_G0268928"/>
    <property type="match status" value="1"/>
</dbReference>
<dbReference type="PANTHER" id="PTHR31310">
    <property type="match status" value="1"/>
</dbReference>
<feature type="domain" description="Inositolphosphotransferase Aur1/Ipt1" evidence="6">
    <location>
        <begin position="87"/>
        <end position="263"/>
    </location>
</feature>
<feature type="transmembrane region" description="Helical" evidence="5">
    <location>
        <begin position="252"/>
        <end position="271"/>
    </location>
</feature>
<dbReference type="InterPro" id="IPR052185">
    <property type="entry name" value="IPC_Synthase-Related"/>
</dbReference>
<keyword evidence="4 5" id="KW-0472">Membrane</keyword>
<dbReference type="SUPFAM" id="SSF48317">
    <property type="entry name" value="Acid phosphatase/Vanadium-dependent haloperoxidase"/>
    <property type="match status" value="1"/>
</dbReference>
<keyword evidence="8" id="KW-1185">Reference proteome</keyword>
<evidence type="ECO:0000256" key="5">
    <source>
        <dbReference type="SAM" id="Phobius"/>
    </source>
</evidence>
<accession>A0A2T0N1T0</accession>
<protein>
    <submittedName>
        <fullName evidence="7">PAP2 superfamily protein</fullName>
    </submittedName>
</protein>
<reference evidence="7 8" key="1">
    <citation type="submission" date="2018-03" db="EMBL/GenBank/DDBJ databases">
        <title>Genomic Encyclopedia of Type Strains, Phase III (KMG-III): the genomes of soil and plant-associated and newly described type strains.</title>
        <authorList>
            <person name="Whitman W."/>
        </authorList>
    </citation>
    <scope>NUCLEOTIDE SEQUENCE [LARGE SCALE GENOMIC DNA]</scope>
    <source>
        <strain evidence="7 8">CGMCC 4.7104</strain>
    </source>
</reference>
<dbReference type="Proteomes" id="UP000238312">
    <property type="component" value="Unassembled WGS sequence"/>
</dbReference>
<keyword evidence="3 5" id="KW-1133">Transmembrane helix</keyword>
<dbReference type="InterPro" id="IPR026841">
    <property type="entry name" value="Aur1/Ipt1"/>
</dbReference>
<dbReference type="AlphaFoldDB" id="A0A2T0N1T0"/>
<feature type="transmembrane region" description="Helical" evidence="5">
    <location>
        <begin position="114"/>
        <end position="132"/>
    </location>
</feature>
<organism evidence="7 8">
    <name type="scientific">Nonomuraea fuscirosea</name>
    <dbReference type="NCBI Taxonomy" id="1291556"/>
    <lineage>
        <taxon>Bacteria</taxon>
        <taxon>Bacillati</taxon>
        <taxon>Actinomycetota</taxon>
        <taxon>Actinomycetes</taxon>
        <taxon>Streptosporangiales</taxon>
        <taxon>Streptosporangiaceae</taxon>
        <taxon>Nonomuraea</taxon>
    </lineage>
</organism>
<evidence type="ECO:0000256" key="3">
    <source>
        <dbReference type="ARBA" id="ARBA00022989"/>
    </source>
</evidence>
<name>A0A2T0N1T0_9ACTN</name>
<keyword evidence="2 5" id="KW-0812">Transmembrane</keyword>
<evidence type="ECO:0000256" key="4">
    <source>
        <dbReference type="ARBA" id="ARBA00023136"/>
    </source>
</evidence>
<feature type="transmembrane region" description="Helical" evidence="5">
    <location>
        <begin position="228"/>
        <end position="246"/>
    </location>
</feature>
<gene>
    <name evidence="7" type="ORF">B0I32_10632</name>
</gene>
<sequence length="288" mass="31038">MLGYFGIMAVIVAVARNRLPEWPMLLAGYALAALLLLALAAAMRRRPGSRPVAVLRFAAPLLVLPFVYSAAAETVLVLHGRFVDDVVLAWERALFGGSPNVAAVSAGSPPLTELLTLCYFSYYGCFLLPIVLYVRGREPLAERYLFAAMTTLLICYLGFIAVPLAGPVPATPELAAAYKPSGYLITSLQNQIMAAFDPPGACFPSPHVAGAWITLLSLRRHISTRARLALGALTAGLTAAVVYDWYHYLSDVAAGLAVALAVHFAIERYAARKPARQARSRVLQSSHR</sequence>
<evidence type="ECO:0000256" key="2">
    <source>
        <dbReference type="ARBA" id="ARBA00022692"/>
    </source>
</evidence>
<evidence type="ECO:0000259" key="6">
    <source>
        <dbReference type="Pfam" id="PF14378"/>
    </source>
</evidence>
<comment type="caution">
    <text evidence="7">The sequence shown here is derived from an EMBL/GenBank/DDBJ whole genome shotgun (WGS) entry which is preliminary data.</text>
</comment>
<feature type="transmembrane region" description="Helical" evidence="5">
    <location>
        <begin position="198"/>
        <end position="216"/>
    </location>
</feature>
<feature type="transmembrane region" description="Helical" evidence="5">
    <location>
        <begin position="144"/>
        <end position="165"/>
    </location>
</feature>
<dbReference type="GO" id="GO:0016020">
    <property type="term" value="C:membrane"/>
    <property type="evidence" value="ECO:0007669"/>
    <property type="project" value="UniProtKB-SubCell"/>
</dbReference>
<comment type="subcellular location">
    <subcellularLocation>
        <location evidence="1">Membrane</location>
        <topology evidence="1">Multi-pass membrane protein</topology>
    </subcellularLocation>
</comment>
<proteinExistence type="predicted"/>
<evidence type="ECO:0000313" key="8">
    <source>
        <dbReference type="Proteomes" id="UP000238312"/>
    </source>
</evidence>
<feature type="transmembrane region" description="Helical" evidence="5">
    <location>
        <begin position="22"/>
        <end position="41"/>
    </location>
</feature>